<name>A0A7S3JDS6_9SPIT</name>
<evidence type="ECO:0000256" key="1">
    <source>
        <dbReference type="SAM" id="MobiDB-lite"/>
    </source>
</evidence>
<organism evidence="2">
    <name type="scientific">Euplotes harpa</name>
    <dbReference type="NCBI Taxonomy" id="151035"/>
    <lineage>
        <taxon>Eukaryota</taxon>
        <taxon>Sar</taxon>
        <taxon>Alveolata</taxon>
        <taxon>Ciliophora</taxon>
        <taxon>Intramacronucleata</taxon>
        <taxon>Spirotrichea</taxon>
        <taxon>Hypotrichia</taxon>
        <taxon>Euplotida</taxon>
        <taxon>Euplotidae</taxon>
        <taxon>Euplotes</taxon>
    </lineage>
</organism>
<feature type="compositionally biased region" description="Polar residues" evidence="1">
    <location>
        <begin position="85"/>
        <end position="95"/>
    </location>
</feature>
<evidence type="ECO:0000313" key="2">
    <source>
        <dbReference type="EMBL" id="CAE0350921.1"/>
    </source>
</evidence>
<feature type="region of interest" description="Disordered" evidence="1">
    <location>
        <begin position="75"/>
        <end position="96"/>
    </location>
</feature>
<accession>A0A7S3JDS6</accession>
<gene>
    <name evidence="2" type="ORF">EHAR0213_LOCUS9835</name>
</gene>
<dbReference type="EMBL" id="HBII01023748">
    <property type="protein sequence ID" value="CAE0350921.1"/>
    <property type="molecule type" value="Transcribed_RNA"/>
</dbReference>
<reference evidence="2" key="1">
    <citation type="submission" date="2021-01" db="EMBL/GenBank/DDBJ databases">
        <authorList>
            <person name="Corre E."/>
            <person name="Pelletier E."/>
            <person name="Niang G."/>
            <person name="Scheremetjew M."/>
            <person name="Finn R."/>
            <person name="Kale V."/>
            <person name="Holt S."/>
            <person name="Cochrane G."/>
            <person name="Meng A."/>
            <person name="Brown T."/>
            <person name="Cohen L."/>
        </authorList>
    </citation>
    <scope>NUCLEOTIDE SEQUENCE</scope>
    <source>
        <strain evidence="2">FSP1.4</strain>
    </source>
</reference>
<sequence>MDYDLCSKSSAFFNDDRCVDPFDMFNMRSSPKSDDVFRYKTKLFEDKEEPRRMTCVTYNTQSKACGVKVGDKLSESSKPEEVTAHPSTNAPNEPSNKVELDTIIAPFRKTVKSEESNKVVRRDVVNKTIFRIIRRFFHSTLEKHVPDYKKQKKANLMNMLSTFSEFLFKNTVDSTEIAEVLSALMFRREMLLSAMDEALRARVQVFLDIQSKYTHKLLYPALENKYFRVIFNYFIQNGSNFLLSDENVKNCPERYLEEFEKIKEIFFSSF</sequence>
<dbReference type="AlphaFoldDB" id="A0A7S3JDS6"/>
<proteinExistence type="predicted"/>
<protein>
    <submittedName>
        <fullName evidence="2">Uncharacterized protein</fullName>
    </submittedName>
</protein>